<dbReference type="OrthoDB" id="2182676at2"/>
<gene>
    <name evidence="2" type="primary">yteU_2</name>
    <name evidence="2" type="ORF">BN000_02634</name>
</gene>
<keyword evidence="1" id="KW-0812">Transmembrane</keyword>
<dbReference type="Pfam" id="PF04854">
    <property type="entry name" value="DUF624"/>
    <property type="match status" value="1"/>
</dbReference>
<sequence length="200" mass="23417">MIARIYQLFEWIMKLFILNVLWIGFTLLGFVVFGLFPATVAMFHIVMEWMNKKDTKMVATFWNSYKSNFLKSNKMGFVIVLIGSILMTDLQFFHRYDTLVFKVLYLMNLSMLLFYVVNLLYIIQVFNYFEVKTFHYFKYATLIGISNPIKTIMIIITVILLSLLFLIYPGLFFMFGGSGIALILVFMTKNNFARLKGVAL</sequence>
<feature type="transmembrane region" description="Helical" evidence="1">
    <location>
        <begin position="75"/>
        <end position="93"/>
    </location>
</feature>
<proteinExistence type="predicted"/>
<dbReference type="STRING" id="1499688.BN000_02634"/>
<evidence type="ECO:0000256" key="1">
    <source>
        <dbReference type="SAM" id="Phobius"/>
    </source>
</evidence>
<organism evidence="2 3">
    <name type="scientific">Neobacillus massiliamazoniensis</name>
    <dbReference type="NCBI Taxonomy" id="1499688"/>
    <lineage>
        <taxon>Bacteria</taxon>
        <taxon>Bacillati</taxon>
        <taxon>Bacillota</taxon>
        <taxon>Bacilli</taxon>
        <taxon>Bacillales</taxon>
        <taxon>Bacillaceae</taxon>
        <taxon>Neobacillus</taxon>
    </lineage>
</organism>
<reference evidence="3" key="1">
    <citation type="submission" date="2015-05" db="EMBL/GenBank/DDBJ databases">
        <authorList>
            <person name="Urmite Genomes"/>
        </authorList>
    </citation>
    <scope>NUCLEOTIDE SEQUENCE [LARGE SCALE GENOMIC DNA]</scope>
    <source>
        <strain evidence="3">LF1</strain>
    </source>
</reference>
<keyword evidence="3" id="KW-1185">Reference proteome</keyword>
<feature type="transmembrane region" description="Helical" evidence="1">
    <location>
        <begin position="105"/>
        <end position="129"/>
    </location>
</feature>
<dbReference type="AlphaFoldDB" id="A0A0U1NXD4"/>
<dbReference type="InterPro" id="IPR006938">
    <property type="entry name" value="DUF624"/>
</dbReference>
<name>A0A0U1NXD4_9BACI</name>
<dbReference type="Proteomes" id="UP000199087">
    <property type="component" value="Unassembled WGS sequence"/>
</dbReference>
<protein>
    <submittedName>
        <fullName evidence="2">Integral membrane protein</fullName>
    </submittedName>
</protein>
<feature type="transmembrane region" description="Helical" evidence="1">
    <location>
        <begin position="166"/>
        <end position="186"/>
    </location>
</feature>
<evidence type="ECO:0000313" key="2">
    <source>
        <dbReference type="EMBL" id="CRK82690.1"/>
    </source>
</evidence>
<feature type="transmembrane region" description="Helical" evidence="1">
    <location>
        <begin position="136"/>
        <end position="160"/>
    </location>
</feature>
<dbReference type="EMBL" id="CVRB01000003">
    <property type="protein sequence ID" value="CRK82690.1"/>
    <property type="molecule type" value="Genomic_DNA"/>
</dbReference>
<accession>A0A0U1NXD4</accession>
<keyword evidence="1" id="KW-0472">Membrane</keyword>
<keyword evidence="1" id="KW-1133">Transmembrane helix</keyword>
<evidence type="ECO:0000313" key="3">
    <source>
        <dbReference type="Proteomes" id="UP000199087"/>
    </source>
</evidence>
<dbReference type="RefSeq" id="WP_090635031.1">
    <property type="nucleotide sequence ID" value="NZ_CVRB01000003.1"/>
</dbReference>
<feature type="transmembrane region" description="Helical" evidence="1">
    <location>
        <begin position="20"/>
        <end position="47"/>
    </location>
</feature>